<dbReference type="Pfam" id="PF24633">
    <property type="entry name" value="DUF7630"/>
    <property type="match status" value="1"/>
</dbReference>
<dbReference type="Pfam" id="PF13516">
    <property type="entry name" value="LRR_6"/>
    <property type="match status" value="1"/>
</dbReference>
<dbReference type="InterPro" id="IPR032675">
    <property type="entry name" value="LRR_dom_sf"/>
</dbReference>
<dbReference type="SUPFAM" id="SSF52058">
    <property type="entry name" value="L domain-like"/>
    <property type="match status" value="1"/>
</dbReference>
<evidence type="ECO:0000256" key="2">
    <source>
        <dbReference type="ARBA" id="ARBA00022737"/>
    </source>
</evidence>
<dbReference type="PANTHER" id="PTHR24255">
    <property type="entry name" value="COMPLEMENT COMPONENT 1, S SUBCOMPONENT-RELATED"/>
    <property type="match status" value="1"/>
</dbReference>
<dbReference type="SUPFAM" id="SSF49854">
    <property type="entry name" value="Spermadhesin, CUB domain"/>
    <property type="match status" value="3"/>
</dbReference>
<dbReference type="InterPro" id="IPR035914">
    <property type="entry name" value="Sperma_CUB_dom_sf"/>
</dbReference>
<feature type="domain" description="CUB" evidence="7">
    <location>
        <begin position="20"/>
        <end position="138"/>
    </location>
</feature>
<feature type="transmembrane region" description="Helical" evidence="5">
    <location>
        <begin position="1184"/>
        <end position="1204"/>
    </location>
</feature>
<evidence type="ECO:0000256" key="6">
    <source>
        <dbReference type="SAM" id="SignalP"/>
    </source>
</evidence>
<keyword evidence="5" id="KW-0812">Transmembrane</keyword>
<comment type="caution">
    <text evidence="4">Lacks conserved residue(s) required for the propagation of feature annotation.</text>
</comment>
<accession>A0AAU9XM73</accession>
<keyword evidence="2" id="KW-0677">Repeat</keyword>
<dbReference type="Gene3D" id="3.80.10.10">
    <property type="entry name" value="Ribonuclease Inhibitor"/>
    <property type="match status" value="2"/>
</dbReference>
<feature type="transmembrane region" description="Helical" evidence="5">
    <location>
        <begin position="1292"/>
        <end position="1313"/>
    </location>
</feature>
<comment type="caution">
    <text evidence="8">The sequence shown here is derived from an EMBL/GenBank/DDBJ whole genome shotgun (WGS) entry which is preliminary data.</text>
</comment>
<dbReference type="Proteomes" id="UP001159428">
    <property type="component" value="Unassembled WGS sequence"/>
</dbReference>
<dbReference type="Pfam" id="PF13855">
    <property type="entry name" value="LRR_8"/>
    <property type="match status" value="2"/>
</dbReference>
<dbReference type="EMBL" id="CALNXJ010000051">
    <property type="protein sequence ID" value="CAH3152739.1"/>
    <property type="molecule type" value="Genomic_DNA"/>
</dbReference>
<feature type="transmembrane region" description="Helical" evidence="5">
    <location>
        <begin position="1080"/>
        <end position="1102"/>
    </location>
</feature>
<proteinExistence type="predicted"/>
<keyword evidence="6" id="KW-0732">Signal</keyword>
<dbReference type="InterPro" id="IPR003591">
    <property type="entry name" value="Leu-rich_rpt_typical-subtyp"/>
</dbReference>
<feature type="domain" description="CUB" evidence="7">
    <location>
        <begin position="251"/>
        <end position="373"/>
    </location>
</feature>
<evidence type="ECO:0000256" key="4">
    <source>
        <dbReference type="PROSITE-ProRule" id="PRU00059"/>
    </source>
</evidence>
<protein>
    <recommendedName>
        <fullName evidence="7">CUB domain-containing protein</fullName>
    </recommendedName>
</protein>
<gene>
    <name evidence="8" type="ORF">PMEA_00026816</name>
</gene>
<name>A0AAU9XM73_9CNID</name>
<keyword evidence="5" id="KW-0472">Membrane</keyword>
<sequence>MDVTSMRVILVFVLFVWMEQTNAFNSPDCESVVNNTLKSPHYPDDYPSDVYCSYNIPIPNNSALIITFEYFHLEKVDGLLCTQADYVQIRSSFGQNLGTFCGEWTGKTIVSLGEYAQITFQSDSMFQERGFLMHFWTGLIGNLTVPGFSNECGSVVNNTLKSPGYPNDYPIESECNYSVPIPKGMAILVTFHYFLVEVIDSSCELADSFSVTNDKGQTFGTYCGEWTGKEILVTGDFVLITFISDEYGQERGFEIYFTAVPLECGSVANNSLKSPGYPKNYPNNAHCVYVVPIPKKTELIISFFDFDIEDTYPCVNDYVMITDANNETIGEYCGNYNDHQIIVAGNYVMITFHSDYSFQRRFLLSFSFIPIVLPKVMLRVSVIQALPGYKWSCPVIGTAPVYIAIKMNSALLINTTRTTKITFHQDANYSCIASSKYGTDVRNFTVVFNDCKPQCNYGWRHFFGNTLLCKNLSSPLDVIQCAPGITENMNVSFSKLANVSDDMFSYLESVRFLYLSANDMEILPEKLFSQMVRLEKLNLKANKIAFLPQNVFSSQEKLQILDLSSNAISDLSTELLSPLKNLFELNLAYNNIQNISADTFSPLASLEYLFLTSNAILSLPADVLSKLDKLYFIGLSINGFAFQADEVLILPLHLEQLDLQANAITFLPEGVFHGLEYLEWLSLANNSIQNLSVNLFSSLRYLTNLYLTSNNIAKLNSDVFASLPNLRHLDLSYNKIRNLPENLLCCTTSAFEYLILSDNPIMIIEREAFKTGFFDHFFLRIYLLRTKLKMLSLEYLSGLSQASAKIVINDRTLATVHYSSRHNRKALCSVYLNPVDSEGEGIMVDNIAITVQRAFGAALKASGFGRIHVNTTNRNIHFPCPLGTFSNSSTKGEQGCTQCTPGGFYSDVLAHVGINCKKCPTGSYVPFDKAPGKQKQDCKSCPEGTETDFFAGYRACKCLGGFYRTHMFEKCFKCGHGLECQNDYASLKPGYWWDWQNDSHIDRYKEFIKNLQLSRPALDNSSVQIPYPLPTPFKCPVEGSCMGGLNSQCKKGYEGPLCAVCSPGYYKQLQICKKCPTKRLMIAQLTIIGAILLIIASIVVWTSRRKKKKIQESSPMDIFLSKLKIVIGFYQVTYGLLEAFSYIKWPGSLQVIGKYSEILQMNVLQVAPIDCLYPGLSVDAFGNLYATMAINAALICVSGAIYVFRRVVIYRNPLLEENEKASKLSEAKKAIYRNLFFLLYVTYLSTCTKTANVMPLTCREICRDEKETGCDSFLKGDYSIQCHVPKYDKMLIVAYISTAYVFVLPVASFLVLWRHKRKIIQTEGDEEENSGMEIITGLRFLFENYNPRTWFWELIEMSRKVILTSGLILVGQESRSYVGLAWVMAGMYGMLFSWNRPIQDKTENRMMATSLAVTVVNLGIGAVSRIPAENLPPGSTDAYVEDVLFKILVLGANTLVIGQVAVQYVLHLYGYFKEWQKNPQWSLSCFLALLLPLSGLQAEVTGMVETNVLDNQLQTGQEEMPTLVSAVKDSGVVDVTLEEGEQQQETMSREGEEIGKQEIAKVFCDRGSQTRLRSQSILRDAGNWNSHF</sequence>
<dbReference type="CDD" id="cd00041">
    <property type="entry name" value="CUB"/>
    <property type="match status" value="3"/>
</dbReference>
<evidence type="ECO:0000313" key="8">
    <source>
        <dbReference type="EMBL" id="CAH3152739.1"/>
    </source>
</evidence>
<dbReference type="PROSITE" id="PS01180">
    <property type="entry name" value="CUB"/>
    <property type="match status" value="3"/>
</dbReference>
<dbReference type="InterPro" id="IPR056047">
    <property type="entry name" value="CRMPA-like_DUF7630"/>
</dbReference>
<evidence type="ECO:0000256" key="3">
    <source>
        <dbReference type="ARBA" id="ARBA00023157"/>
    </source>
</evidence>
<keyword evidence="9" id="KW-1185">Reference proteome</keyword>
<evidence type="ECO:0000313" key="9">
    <source>
        <dbReference type="Proteomes" id="UP001159428"/>
    </source>
</evidence>
<dbReference type="FunFam" id="2.60.120.290:FF:000005">
    <property type="entry name" value="Procollagen C-endopeptidase enhancer 1"/>
    <property type="match status" value="1"/>
</dbReference>
<feature type="transmembrane region" description="Helical" evidence="5">
    <location>
        <begin position="1123"/>
        <end position="1143"/>
    </location>
</feature>
<feature type="transmembrane region" description="Helical" evidence="5">
    <location>
        <begin position="1406"/>
        <end position="1423"/>
    </location>
</feature>
<dbReference type="InterPro" id="IPR000859">
    <property type="entry name" value="CUB_dom"/>
</dbReference>
<dbReference type="PROSITE" id="PS51450">
    <property type="entry name" value="LRR"/>
    <property type="match status" value="3"/>
</dbReference>
<evidence type="ECO:0000256" key="1">
    <source>
        <dbReference type="ARBA" id="ARBA00022614"/>
    </source>
</evidence>
<dbReference type="Pfam" id="PF00431">
    <property type="entry name" value="CUB"/>
    <property type="match status" value="3"/>
</dbReference>
<feature type="transmembrane region" description="Helical" evidence="5">
    <location>
        <begin position="1230"/>
        <end position="1246"/>
    </location>
</feature>
<dbReference type="Gene3D" id="2.60.120.290">
    <property type="entry name" value="Spermadhesin, CUB domain"/>
    <property type="match status" value="3"/>
</dbReference>
<feature type="domain" description="CUB" evidence="7">
    <location>
        <begin position="139"/>
        <end position="245"/>
    </location>
</feature>
<dbReference type="PANTHER" id="PTHR24255:SF31">
    <property type="entry name" value="CUBILIN-LIKE PROTEIN"/>
    <property type="match status" value="1"/>
</dbReference>
<dbReference type="SMART" id="SM00369">
    <property type="entry name" value="LRR_TYP"/>
    <property type="match status" value="9"/>
</dbReference>
<dbReference type="GO" id="GO:0004252">
    <property type="term" value="F:serine-type endopeptidase activity"/>
    <property type="evidence" value="ECO:0007669"/>
    <property type="project" value="TreeGrafter"/>
</dbReference>
<dbReference type="SMART" id="SM00364">
    <property type="entry name" value="LRR_BAC"/>
    <property type="match status" value="5"/>
</dbReference>
<dbReference type="InterPro" id="IPR001611">
    <property type="entry name" value="Leu-rich_rpt"/>
</dbReference>
<dbReference type="FunFam" id="3.80.10.10:FF:001164">
    <property type="entry name" value="GH01279p"/>
    <property type="match status" value="1"/>
</dbReference>
<dbReference type="SMART" id="SM00042">
    <property type="entry name" value="CUB"/>
    <property type="match status" value="3"/>
</dbReference>
<dbReference type="SMART" id="SM00365">
    <property type="entry name" value="LRR_SD22"/>
    <property type="match status" value="6"/>
</dbReference>
<feature type="signal peptide" evidence="6">
    <location>
        <begin position="1"/>
        <end position="23"/>
    </location>
</feature>
<feature type="chain" id="PRO_5043314347" description="CUB domain-containing protein" evidence="6">
    <location>
        <begin position="24"/>
        <end position="1588"/>
    </location>
</feature>
<keyword evidence="1" id="KW-0433">Leucine-rich repeat</keyword>
<keyword evidence="3" id="KW-1015">Disulfide bond</keyword>
<organism evidence="8 9">
    <name type="scientific">Pocillopora meandrina</name>
    <dbReference type="NCBI Taxonomy" id="46732"/>
    <lineage>
        <taxon>Eukaryota</taxon>
        <taxon>Metazoa</taxon>
        <taxon>Cnidaria</taxon>
        <taxon>Anthozoa</taxon>
        <taxon>Hexacorallia</taxon>
        <taxon>Scleractinia</taxon>
        <taxon>Astrocoeniina</taxon>
        <taxon>Pocilloporidae</taxon>
        <taxon>Pocillopora</taxon>
    </lineage>
</organism>
<keyword evidence="5" id="KW-1133">Transmembrane helix</keyword>
<feature type="transmembrane region" description="Helical" evidence="5">
    <location>
        <begin position="1443"/>
        <end position="1469"/>
    </location>
</feature>
<dbReference type="GO" id="GO:0005615">
    <property type="term" value="C:extracellular space"/>
    <property type="evidence" value="ECO:0007669"/>
    <property type="project" value="TreeGrafter"/>
</dbReference>
<evidence type="ECO:0000256" key="5">
    <source>
        <dbReference type="SAM" id="Phobius"/>
    </source>
</evidence>
<reference evidence="8 9" key="1">
    <citation type="submission" date="2022-05" db="EMBL/GenBank/DDBJ databases">
        <authorList>
            <consortium name="Genoscope - CEA"/>
            <person name="William W."/>
        </authorList>
    </citation>
    <scope>NUCLEOTIDE SEQUENCE [LARGE SCALE GENOMIC DNA]</scope>
</reference>
<evidence type="ECO:0000259" key="7">
    <source>
        <dbReference type="PROSITE" id="PS01180"/>
    </source>
</evidence>